<feature type="compositionally biased region" description="Basic and acidic residues" evidence="3">
    <location>
        <begin position="206"/>
        <end position="216"/>
    </location>
</feature>
<gene>
    <name evidence="5" type="ORF">PILCRDRAFT_84711</name>
</gene>
<protein>
    <recommendedName>
        <fullName evidence="4">RRM domain-containing protein</fullName>
    </recommendedName>
</protein>
<dbReference type="PROSITE" id="PS50102">
    <property type="entry name" value="RRM"/>
    <property type="match status" value="2"/>
</dbReference>
<dbReference type="HOGENOM" id="CLU_960137_0_0_1"/>
<dbReference type="InterPro" id="IPR000504">
    <property type="entry name" value="RRM_dom"/>
</dbReference>
<evidence type="ECO:0000313" key="6">
    <source>
        <dbReference type="Proteomes" id="UP000054166"/>
    </source>
</evidence>
<dbReference type="STRING" id="765440.A0A0C3GDU7"/>
<dbReference type="OrthoDB" id="439808at2759"/>
<dbReference type="SUPFAM" id="SSF54928">
    <property type="entry name" value="RNA-binding domain, RBD"/>
    <property type="match status" value="2"/>
</dbReference>
<feature type="region of interest" description="Disordered" evidence="3">
    <location>
        <begin position="206"/>
        <end position="290"/>
    </location>
</feature>
<dbReference type="Pfam" id="PF00076">
    <property type="entry name" value="RRM_1"/>
    <property type="match status" value="2"/>
</dbReference>
<dbReference type="PANTHER" id="PTHR48025">
    <property type="entry name" value="OS02G0815200 PROTEIN"/>
    <property type="match status" value="1"/>
</dbReference>
<evidence type="ECO:0000256" key="3">
    <source>
        <dbReference type="SAM" id="MobiDB-lite"/>
    </source>
</evidence>
<name>A0A0C3GDU7_PILCF</name>
<keyword evidence="1 2" id="KW-0694">RNA-binding</keyword>
<dbReference type="InParanoid" id="A0A0C3GDU7"/>
<dbReference type="Proteomes" id="UP000054166">
    <property type="component" value="Unassembled WGS sequence"/>
</dbReference>
<sequence length="290" mass="30745">MASIFANALRTQVRLALVIRADSDYSEVNRSYTEPNETVYLGNLPFSIGEHELTELLSDFGKIKAVRMGIRPDGGFKGFAHVEFADLASAIKAYEAHSDEPLYMVGRAIRLNYAPKREASDTPPYHKLYISDFPKDEQALRKAFASYVDKITDVHMLIDKATGDILNNGFIEFDSIESATEALNELNGRELEYGIKLNLAYARPKREPSFKSHGSDWRGGQSNSYGASRGGGYQRGGGGGGGGRGGYRGGGGGGGSYGGGGGSYGGGGGSYGGGRGGDNGGGGYRGRSGY</sequence>
<dbReference type="Gene3D" id="3.30.70.330">
    <property type="match status" value="2"/>
</dbReference>
<dbReference type="PANTHER" id="PTHR48025:SF1">
    <property type="entry name" value="RRM DOMAIN-CONTAINING PROTEIN"/>
    <property type="match status" value="1"/>
</dbReference>
<dbReference type="GO" id="GO:0003723">
    <property type="term" value="F:RNA binding"/>
    <property type="evidence" value="ECO:0007669"/>
    <property type="project" value="UniProtKB-UniRule"/>
</dbReference>
<dbReference type="AlphaFoldDB" id="A0A0C3GDU7"/>
<evidence type="ECO:0000256" key="1">
    <source>
        <dbReference type="ARBA" id="ARBA00022884"/>
    </source>
</evidence>
<evidence type="ECO:0000259" key="4">
    <source>
        <dbReference type="PROSITE" id="PS50102"/>
    </source>
</evidence>
<organism evidence="5 6">
    <name type="scientific">Piloderma croceum (strain F 1598)</name>
    <dbReference type="NCBI Taxonomy" id="765440"/>
    <lineage>
        <taxon>Eukaryota</taxon>
        <taxon>Fungi</taxon>
        <taxon>Dikarya</taxon>
        <taxon>Basidiomycota</taxon>
        <taxon>Agaricomycotina</taxon>
        <taxon>Agaricomycetes</taxon>
        <taxon>Agaricomycetidae</taxon>
        <taxon>Atheliales</taxon>
        <taxon>Atheliaceae</taxon>
        <taxon>Piloderma</taxon>
    </lineage>
</organism>
<evidence type="ECO:0000313" key="5">
    <source>
        <dbReference type="EMBL" id="KIM89869.1"/>
    </source>
</evidence>
<accession>A0A0C3GDU7</accession>
<dbReference type="InterPro" id="IPR035979">
    <property type="entry name" value="RBD_domain_sf"/>
</dbReference>
<proteinExistence type="predicted"/>
<feature type="domain" description="RRM" evidence="4">
    <location>
        <begin position="126"/>
        <end position="204"/>
    </location>
</feature>
<reference evidence="6" key="2">
    <citation type="submission" date="2015-01" db="EMBL/GenBank/DDBJ databases">
        <title>Evolutionary Origins and Diversification of the Mycorrhizal Mutualists.</title>
        <authorList>
            <consortium name="DOE Joint Genome Institute"/>
            <consortium name="Mycorrhizal Genomics Consortium"/>
            <person name="Kohler A."/>
            <person name="Kuo A."/>
            <person name="Nagy L.G."/>
            <person name="Floudas D."/>
            <person name="Copeland A."/>
            <person name="Barry K.W."/>
            <person name="Cichocki N."/>
            <person name="Veneault-Fourrey C."/>
            <person name="LaButti K."/>
            <person name="Lindquist E.A."/>
            <person name="Lipzen A."/>
            <person name="Lundell T."/>
            <person name="Morin E."/>
            <person name="Murat C."/>
            <person name="Riley R."/>
            <person name="Ohm R."/>
            <person name="Sun H."/>
            <person name="Tunlid A."/>
            <person name="Henrissat B."/>
            <person name="Grigoriev I.V."/>
            <person name="Hibbett D.S."/>
            <person name="Martin F."/>
        </authorList>
    </citation>
    <scope>NUCLEOTIDE SEQUENCE [LARGE SCALE GENOMIC DNA]</scope>
    <source>
        <strain evidence="6">F 1598</strain>
    </source>
</reference>
<reference evidence="5 6" key="1">
    <citation type="submission" date="2014-04" db="EMBL/GenBank/DDBJ databases">
        <authorList>
            <consortium name="DOE Joint Genome Institute"/>
            <person name="Kuo A."/>
            <person name="Tarkka M."/>
            <person name="Buscot F."/>
            <person name="Kohler A."/>
            <person name="Nagy L.G."/>
            <person name="Floudas D."/>
            <person name="Copeland A."/>
            <person name="Barry K.W."/>
            <person name="Cichocki N."/>
            <person name="Veneault-Fourrey C."/>
            <person name="LaButti K."/>
            <person name="Lindquist E.A."/>
            <person name="Lipzen A."/>
            <person name="Lundell T."/>
            <person name="Morin E."/>
            <person name="Murat C."/>
            <person name="Sun H."/>
            <person name="Tunlid A."/>
            <person name="Henrissat B."/>
            <person name="Grigoriev I.V."/>
            <person name="Hibbett D.S."/>
            <person name="Martin F."/>
            <person name="Nordberg H.P."/>
            <person name="Cantor M.N."/>
            <person name="Hua S.X."/>
        </authorList>
    </citation>
    <scope>NUCLEOTIDE SEQUENCE [LARGE SCALE GENOMIC DNA]</scope>
    <source>
        <strain evidence="5 6">F 1598</strain>
    </source>
</reference>
<dbReference type="InterPro" id="IPR050502">
    <property type="entry name" value="Euk_RNA-bind_prot"/>
</dbReference>
<dbReference type="EMBL" id="KN832974">
    <property type="protein sequence ID" value="KIM89869.1"/>
    <property type="molecule type" value="Genomic_DNA"/>
</dbReference>
<feature type="domain" description="RRM" evidence="4">
    <location>
        <begin position="37"/>
        <end position="116"/>
    </location>
</feature>
<evidence type="ECO:0000256" key="2">
    <source>
        <dbReference type="PROSITE-ProRule" id="PRU00176"/>
    </source>
</evidence>
<dbReference type="SMART" id="SM00360">
    <property type="entry name" value="RRM"/>
    <property type="match status" value="2"/>
</dbReference>
<keyword evidence="6" id="KW-1185">Reference proteome</keyword>
<feature type="compositionally biased region" description="Gly residues" evidence="3">
    <location>
        <begin position="228"/>
        <end position="290"/>
    </location>
</feature>
<dbReference type="InterPro" id="IPR012677">
    <property type="entry name" value="Nucleotide-bd_a/b_plait_sf"/>
</dbReference>